<evidence type="ECO:0000313" key="2">
    <source>
        <dbReference type="EMBL" id="MBM7631816.1"/>
    </source>
</evidence>
<feature type="transmembrane region" description="Helical" evidence="1">
    <location>
        <begin position="81"/>
        <end position="105"/>
    </location>
</feature>
<evidence type="ECO:0000256" key="1">
    <source>
        <dbReference type="SAM" id="Phobius"/>
    </source>
</evidence>
<comment type="caution">
    <text evidence="2">The sequence shown here is derived from an EMBL/GenBank/DDBJ whole genome shotgun (WGS) entry which is preliminary data.</text>
</comment>
<organism evidence="2 3">
    <name type="scientific">Geomicrobium sediminis</name>
    <dbReference type="NCBI Taxonomy" id="1347788"/>
    <lineage>
        <taxon>Bacteria</taxon>
        <taxon>Bacillati</taxon>
        <taxon>Bacillota</taxon>
        <taxon>Bacilli</taxon>
        <taxon>Bacillales</taxon>
        <taxon>Geomicrobium</taxon>
    </lineage>
</organism>
<dbReference type="RefSeq" id="WP_042420219.1">
    <property type="nucleotide sequence ID" value="NZ_JAFBEC010000002.1"/>
</dbReference>
<reference evidence="2 3" key="1">
    <citation type="submission" date="2021-01" db="EMBL/GenBank/DDBJ databases">
        <title>Genomic Encyclopedia of Type Strains, Phase IV (KMG-IV): sequencing the most valuable type-strain genomes for metagenomic binning, comparative biology and taxonomic classification.</title>
        <authorList>
            <person name="Goeker M."/>
        </authorList>
    </citation>
    <scope>NUCLEOTIDE SEQUENCE [LARGE SCALE GENOMIC DNA]</scope>
    <source>
        <strain evidence="2 3">DSM 25540</strain>
    </source>
</reference>
<name>A0ABS2P9J7_9BACL</name>
<protein>
    <submittedName>
        <fullName evidence="2">Uncharacterized membrane protein YoaK (UPF0700 family)</fullName>
    </submittedName>
</protein>
<keyword evidence="3" id="KW-1185">Reference proteome</keyword>
<feature type="transmembrane region" description="Helical" evidence="1">
    <location>
        <begin position="12"/>
        <end position="35"/>
    </location>
</feature>
<proteinExistence type="predicted"/>
<dbReference type="EMBL" id="JAFBEC010000002">
    <property type="protein sequence ID" value="MBM7631816.1"/>
    <property type="molecule type" value="Genomic_DNA"/>
</dbReference>
<dbReference type="Pfam" id="PF14034">
    <property type="entry name" value="Spore_YtrH"/>
    <property type="match status" value="1"/>
</dbReference>
<evidence type="ECO:0000313" key="3">
    <source>
        <dbReference type="Proteomes" id="UP000741863"/>
    </source>
</evidence>
<keyword evidence="1" id="KW-1133">Transmembrane helix</keyword>
<sequence length="112" mass="11824">MFSRDFAATLVIDFFVAFGVVLGGALIGGIGAFIIGKPPLTTIQELASSLKIWALVAAIGGTFDAITSLERGLFAGTHIDVYKTIFMILSALSGANAGALIIQWITQEQMYP</sequence>
<dbReference type="InterPro" id="IPR025689">
    <property type="entry name" value="Spore_YtrH"/>
</dbReference>
<dbReference type="Proteomes" id="UP000741863">
    <property type="component" value="Unassembled WGS sequence"/>
</dbReference>
<feature type="transmembrane region" description="Helical" evidence="1">
    <location>
        <begin position="50"/>
        <end position="69"/>
    </location>
</feature>
<gene>
    <name evidence="2" type="ORF">JOD17_000908</name>
</gene>
<keyword evidence="1" id="KW-0472">Membrane</keyword>
<accession>A0ABS2P9J7</accession>
<keyword evidence="1" id="KW-0812">Transmembrane</keyword>